<dbReference type="SUPFAM" id="SSF50386">
    <property type="entry name" value="STI-like"/>
    <property type="match status" value="1"/>
</dbReference>
<dbReference type="PRINTS" id="PR00291">
    <property type="entry name" value="KUNITZINHBTR"/>
</dbReference>
<accession>A0AA41RYH3</accession>
<reference evidence="2" key="1">
    <citation type="submission" date="2022-03" db="EMBL/GenBank/DDBJ databases">
        <title>A functionally conserved STORR gene fusion in Papaver species that diverged 16.8 million years ago.</title>
        <authorList>
            <person name="Catania T."/>
        </authorList>
    </citation>
    <scope>NUCLEOTIDE SEQUENCE</scope>
    <source>
        <strain evidence="2">S-191538</strain>
    </source>
</reference>
<evidence type="ECO:0000256" key="1">
    <source>
        <dbReference type="SAM" id="SignalP"/>
    </source>
</evidence>
<dbReference type="Gene3D" id="2.80.10.50">
    <property type="match status" value="1"/>
</dbReference>
<dbReference type="InterPro" id="IPR011065">
    <property type="entry name" value="Kunitz_inhibitor_STI-like_sf"/>
</dbReference>
<comment type="caution">
    <text evidence="2">The sequence shown here is derived from an EMBL/GenBank/DDBJ whole genome shotgun (WGS) entry which is preliminary data.</text>
</comment>
<keyword evidence="4" id="KW-1185">Reference proteome</keyword>
<gene>
    <name evidence="3" type="ORF">MKW94_004043</name>
    <name evidence="2" type="ORF">MKW94_023371</name>
</gene>
<dbReference type="EMBL" id="JAJJMA010035643">
    <property type="protein sequence ID" value="MCL7024533.1"/>
    <property type="molecule type" value="Genomic_DNA"/>
</dbReference>
<dbReference type="PANTHER" id="PTHR33107:SF5">
    <property type="entry name" value="KUNITZ TRYPSIN INHIBITOR 5"/>
    <property type="match status" value="1"/>
</dbReference>
<name>A0AA41RYH3_PAPNU</name>
<dbReference type="Pfam" id="PF00197">
    <property type="entry name" value="Kunitz_legume"/>
    <property type="match status" value="1"/>
</dbReference>
<dbReference type="Proteomes" id="UP001177140">
    <property type="component" value="Unassembled WGS sequence"/>
</dbReference>
<feature type="chain" id="PRO_5041589178" evidence="1">
    <location>
        <begin position="29"/>
        <end position="214"/>
    </location>
</feature>
<dbReference type="InterPro" id="IPR002160">
    <property type="entry name" value="Prot_inh_Kunz-lg"/>
</dbReference>
<organism evidence="2 4">
    <name type="scientific">Papaver nudicaule</name>
    <name type="common">Iceland poppy</name>
    <dbReference type="NCBI Taxonomy" id="74823"/>
    <lineage>
        <taxon>Eukaryota</taxon>
        <taxon>Viridiplantae</taxon>
        <taxon>Streptophyta</taxon>
        <taxon>Embryophyta</taxon>
        <taxon>Tracheophyta</taxon>
        <taxon>Spermatophyta</taxon>
        <taxon>Magnoliopsida</taxon>
        <taxon>Ranunculales</taxon>
        <taxon>Papaveraceae</taxon>
        <taxon>Papaveroideae</taxon>
        <taxon>Papaver</taxon>
    </lineage>
</organism>
<dbReference type="PANTHER" id="PTHR33107">
    <property type="entry name" value="KUNITZ TRYPSIN INHIBITOR 2"/>
    <property type="match status" value="1"/>
</dbReference>
<dbReference type="AlphaFoldDB" id="A0AA41RYH3"/>
<protein>
    <submittedName>
        <fullName evidence="2">Uncharacterized protein</fullName>
    </submittedName>
</protein>
<proteinExistence type="predicted"/>
<sequence length="214" mass="23626">MKTTAMSLLLTFAFIFLSISVQFSAVSAASEPVRDIKGRALRKGVKYFILPVTRGLGGGLALGKKLNGAQCPLEVVQAQREISNGLPLTFSSVDPKEKVIRVSTDLNIKFSASSICVQSMVWKLANVDEKVSKSFIETNGIAGNPGRTTVDNWFKIEKDGVRKNTYKLKFCPTVCNVCKVMCKEVGIFVGRDRVRRLALINDGERPFRVMFKKA</sequence>
<feature type="signal peptide" evidence="1">
    <location>
        <begin position="1"/>
        <end position="28"/>
    </location>
</feature>
<evidence type="ECO:0000313" key="2">
    <source>
        <dbReference type="EMBL" id="MCL7024533.1"/>
    </source>
</evidence>
<dbReference type="CDD" id="cd23375">
    <property type="entry name" value="beta-trefoil_STI_VvMLP-like"/>
    <property type="match status" value="1"/>
</dbReference>
<dbReference type="GO" id="GO:0004866">
    <property type="term" value="F:endopeptidase inhibitor activity"/>
    <property type="evidence" value="ECO:0007669"/>
    <property type="project" value="InterPro"/>
</dbReference>
<dbReference type="SMART" id="SM00452">
    <property type="entry name" value="STI"/>
    <property type="match status" value="1"/>
</dbReference>
<evidence type="ECO:0000313" key="3">
    <source>
        <dbReference type="EMBL" id="MCL7039806.1"/>
    </source>
</evidence>
<dbReference type="EMBL" id="JAJJMA010205213">
    <property type="protein sequence ID" value="MCL7039806.1"/>
    <property type="molecule type" value="Genomic_DNA"/>
</dbReference>
<keyword evidence="1" id="KW-0732">Signal</keyword>
<evidence type="ECO:0000313" key="4">
    <source>
        <dbReference type="Proteomes" id="UP001177140"/>
    </source>
</evidence>